<feature type="compositionally biased region" description="Low complexity" evidence="1">
    <location>
        <begin position="25"/>
        <end position="45"/>
    </location>
</feature>
<proteinExistence type="predicted"/>
<keyword evidence="2" id="KW-0472">Membrane</keyword>
<dbReference type="EMBL" id="UPSH01000001">
    <property type="protein sequence ID" value="VBB18676.1"/>
    <property type="molecule type" value="Genomic_DNA"/>
</dbReference>
<accession>A0A5K0UBW5</accession>
<comment type="caution">
    <text evidence="3">The sequence shown here is derived from an EMBL/GenBank/DDBJ whole genome shotgun (WGS) entry which is preliminary data.</text>
</comment>
<keyword evidence="2" id="KW-0812">Transmembrane</keyword>
<name>A0A5K0UBW5_9VIRU</name>
<organism evidence="3 4">
    <name type="scientific">Yasminevirus sp. GU-2018</name>
    <dbReference type="NCBI Taxonomy" id="2420051"/>
    <lineage>
        <taxon>Viruses</taxon>
        <taxon>Varidnaviria</taxon>
        <taxon>Bamfordvirae</taxon>
        <taxon>Nucleocytoviricota</taxon>
        <taxon>Megaviricetes</taxon>
        <taxon>Imitervirales</taxon>
        <taxon>Mimiviridae</taxon>
        <taxon>Klosneuvirinae</taxon>
        <taxon>Yasminevirus</taxon>
        <taxon>Yasminevirus saudimassiliense</taxon>
    </lineage>
</organism>
<reference evidence="3 4" key="1">
    <citation type="submission" date="2018-10" db="EMBL/GenBank/DDBJ databases">
        <authorList>
            <consortium name="IHU Genomes"/>
        </authorList>
    </citation>
    <scope>NUCLEOTIDE SEQUENCE [LARGE SCALE GENOMIC DNA]</scope>
    <source>
        <strain evidence="3 4">A1</strain>
    </source>
</reference>
<feature type="transmembrane region" description="Helical" evidence="2">
    <location>
        <begin position="378"/>
        <end position="396"/>
    </location>
</feature>
<feature type="compositionally biased region" description="Low complexity" evidence="1">
    <location>
        <begin position="84"/>
        <end position="99"/>
    </location>
</feature>
<evidence type="ECO:0000313" key="4">
    <source>
        <dbReference type="Proteomes" id="UP000594342"/>
    </source>
</evidence>
<evidence type="ECO:0000256" key="2">
    <source>
        <dbReference type="SAM" id="Phobius"/>
    </source>
</evidence>
<sequence>MSNRNDKQLVKNGLVPKVTVKKPVKISCSCSDSSSDNSTDSSSSTIPDNMSTDKMPDNKMSDSMSYDEMSSSEESIPMDHIVPEEVSVDSSPPDVIVPDNIKLSEEEKYSYSGVETSGESQDSESYSEIDHSSMAEQSWSASETLNQMTTSSTQVNSNVFQVFINEMIRDKCFTQNDVKDFIANMRLMSDLMNSASNDDERVAMLLNPKYYNAIHALLDKLDTINVMCVLGTGNKCDMINDPRKKEIIKKQVQTIGRLVDIYTPMFVRMTMLLEKIVADMSTEKACNLDPVYLETIKKIRTRVVGSVYMRRLANLPYAEQTAELRKMSNEGQNDKSSSQEVMVLSDDGSQTTYGEVKEGFDNDGSSTSTVTGWISGDYLMSFLIFLIIVVIVYMIYSKK</sequence>
<keyword evidence="2" id="KW-1133">Transmembrane helix</keyword>
<evidence type="ECO:0000256" key="1">
    <source>
        <dbReference type="SAM" id="MobiDB-lite"/>
    </source>
</evidence>
<dbReference type="Proteomes" id="UP000594342">
    <property type="component" value="Unassembled WGS sequence"/>
</dbReference>
<evidence type="ECO:0000313" key="3">
    <source>
        <dbReference type="EMBL" id="VBB18676.1"/>
    </source>
</evidence>
<gene>
    <name evidence="3" type="ORF">YASMINEVIRUS_1207</name>
</gene>
<feature type="compositionally biased region" description="Polar residues" evidence="1">
    <location>
        <begin position="134"/>
        <end position="145"/>
    </location>
</feature>
<feature type="region of interest" description="Disordered" evidence="1">
    <location>
        <begin position="25"/>
        <end position="145"/>
    </location>
</feature>
<feature type="compositionally biased region" description="Low complexity" evidence="1">
    <location>
        <begin position="61"/>
        <end position="75"/>
    </location>
</feature>
<protein>
    <submittedName>
        <fullName evidence="3">Uncharacterized protein</fullName>
    </submittedName>
</protein>
<keyword evidence="4" id="KW-1185">Reference proteome</keyword>